<evidence type="ECO:0000256" key="1">
    <source>
        <dbReference type="SAM" id="SignalP"/>
    </source>
</evidence>
<dbReference type="RefSeq" id="WP_155832944.1">
    <property type="nucleotide sequence ID" value="NZ_CP007145.1"/>
</dbReference>
<name>W8EXC5_9BACT</name>
<feature type="signal peptide" evidence="1">
    <location>
        <begin position="1"/>
        <end position="21"/>
    </location>
</feature>
<keyword evidence="1" id="KW-0732">Signal</keyword>
<keyword evidence="3" id="KW-1185">Reference proteome</keyword>
<sequence length="275" mass="31291">MPRIHLLLPLLLAACSSPAVSQSHFPHNPAVSDAQGHPRDSSTFYFPKVAMLPRHVPRTGSPEADEQADQAKDCRFTLSNASTNLIFFGAPVLSNYYLGHDMYRFLWLRSFERPVLITLTRQGSGATLRTQWLSKWAGLPKVRLSSIDFTSSNQSPAERERLRAADRASRADPEVLRNLAEMNRRAERVPQLETTRPITPLQWQQFERLLQQCRFQQQVTCGLHTVTDGAYWILEAHTAGGYHAVFRHSPDKQDGFRQACEYLIGLSSARKEERY</sequence>
<feature type="chain" id="PRO_5004910980" description="Lipoprotein" evidence="1">
    <location>
        <begin position="22"/>
        <end position="275"/>
    </location>
</feature>
<organism evidence="2 3">
    <name type="scientific">Hymenobacter swuensis DY53</name>
    <dbReference type="NCBI Taxonomy" id="1227739"/>
    <lineage>
        <taxon>Bacteria</taxon>
        <taxon>Pseudomonadati</taxon>
        <taxon>Bacteroidota</taxon>
        <taxon>Cytophagia</taxon>
        <taxon>Cytophagales</taxon>
        <taxon>Hymenobacteraceae</taxon>
        <taxon>Hymenobacter</taxon>
    </lineage>
</organism>
<gene>
    <name evidence="2" type="ORF">Hsw_2154</name>
</gene>
<dbReference type="PROSITE" id="PS51257">
    <property type="entry name" value="PROKAR_LIPOPROTEIN"/>
    <property type="match status" value="1"/>
</dbReference>
<reference evidence="2 3" key="1">
    <citation type="submission" date="2014-01" db="EMBL/GenBank/DDBJ databases">
        <title>Complete genome sequence of ionizing-radiation resistance bacterium Hymenobacter swuensis DY53.</title>
        <authorList>
            <person name="Jung J.-H."/>
            <person name="Jeong S.-W."/>
            <person name="Joe M.-H."/>
            <person name="Cho y.-j."/>
            <person name="Kim M.-K."/>
            <person name="Lim S.-Y."/>
        </authorList>
    </citation>
    <scope>NUCLEOTIDE SEQUENCE [LARGE SCALE GENOMIC DNA]</scope>
    <source>
        <strain evidence="2 3">DY53</strain>
    </source>
</reference>
<dbReference type="STRING" id="1227739.Hsw_2154"/>
<dbReference type="EMBL" id="CP007145">
    <property type="protein sequence ID" value="AHJ97749.1"/>
    <property type="molecule type" value="Genomic_DNA"/>
</dbReference>
<accession>W8EXC5</accession>
<evidence type="ECO:0000313" key="2">
    <source>
        <dbReference type="EMBL" id="AHJ97749.1"/>
    </source>
</evidence>
<evidence type="ECO:0000313" key="3">
    <source>
        <dbReference type="Proteomes" id="UP000019423"/>
    </source>
</evidence>
<dbReference type="OrthoDB" id="185897at2"/>
<dbReference type="PATRIC" id="fig|1227739.3.peg.2360"/>
<dbReference type="KEGG" id="hsw:Hsw_2154"/>
<protein>
    <recommendedName>
        <fullName evidence="4">Lipoprotein</fullName>
    </recommendedName>
</protein>
<proteinExistence type="predicted"/>
<dbReference type="Proteomes" id="UP000019423">
    <property type="component" value="Chromosome"/>
</dbReference>
<dbReference type="AlphaFoldDB" id="W8EXC5"/>
<dbReference type="HOGENOM" id="CLU_1011106_0_0_10"/>
<evidence type="ECO:0008006" key="4">
    <source>
        <dbReference type="Google" id="ProtNLM"/>
    </source>
</evidence>